<dbReference type="Gene3D" id="2.40.40.20">
    <property type="match status" value="1"/>
</dbReference>
<keyword evidence="8 9" id="KW-0670">Pyruvate</keyword>
<dbReference type="InterPro" id="IPR003190">
    <property type="entry name" value="Asp_decarbox"/>
</dbReference>
<comment type="PTM">
    <text evidence="9">Is synthesized initially as an inactive proenzyme, which is activated by self-cleavage at a specific serine bond to produce a beta-subunit with a hydroxyl group at its C-terminus and an alpha-subunit with a pyruvoyl group at its N-terminus.</text>
</comment>
<evidence type="ECO:0000256" key="5">
    <source>
        <dbReference type="ARBA" id="ARBA00023145"/>
    </source>
</evidence>
<reference evidence="10 11" key="1">
    <citation type="submission" date="2019-02" db="EMBL/GenBank/DDBJ databases">
        <title>Marinobacter halodurans sp. nov., a marine bacterium isolated from sea tidal flat.</title>
        <authorList>
            <person name="Yoo Y."/>
            <person name="Lee D.W."/>
            <person name="Kim B.S."/>
            <person name="Kim J.-J."/>
        </authorList>
    </citation>
    <scope>NUCLEOTIDE SEQUENCE [LARGE SCALE GENOMIC DNA]</scope>
    <source>
        <strain evidence="10 11">YJ-S3-2</strain>
    </source>
</reference>
<feature type="chain" id="PRO_5044900416" description="Aspartate 1-decarboxylase beta chain" evidence="9">
    <location>
        <begin position="1"/>
        <end position="24"/>
    </location>
</feature>
<dbReference type="PANTHER" id="PTHR21012:SF0">
    <property type="entry name" value="ASPARTATE 1-DECARBOXYLASE"/>
    <property type="match status" value="1"/>
</dbReference>
<evidence type="ECO:0000256" key="9">
    <source>
        <dbReference type="HAMAP-Rule" id="MF_00446"/>
    </source>
</evidence>
<dbReference type="CDD" id="cd06919">
    <property type="entry name" value="Asp_decarbox"/>
    <property type="match status" value="1"/>
</dbReference>
<keyword evidence="4 9" id="KW-0068">Autocatalytic cleavage</keyword>
<proteinExistence type="inferred from homology"/>
<evidence type="ECO:0000256" key="6">
    <source>
        <dbReference type="ARBA" id="ARBA00023239"/>
    </source>
</evidence>
<evidence type="ECO:0000256" key="8">
    <source>
        <dbReference type="ARBA" id="ARBA00023317"/>
    </source>
</evidence>
<keyword evidence="2 9" id="KW-0566">Pantothenate biosynthesis</keyword>
<feature type="modified residue" description="Pyruvic acid (Ser)" evidence="9">
    <location>
        <position position="25"/>
    </location>
</feature>
<keyword evidence="7 9" id="KW-0704">Schiff base</keyword>
<comment type="subcellular location">
    <subcellularLocation>
        <location evidence="9">Cytoplasm</location>
    </subcellularLocation>
</comment>
<protein>
    <recommendedName>
        <fullName evidence="9">Aspartate 1-decarboxylase</fullName>
        <ecNumber evidence="9">4.1.1.11</ecNumber>
    </recommendedName>
    <alternativeName>
        <fullName evidence="9">Aspartate alpha-decarboxylase</fullName>
    </alternativeName>
    <component>
        <recommendedName>
            <fullName evidence="9">Aspartate 1-decarboxylase beta chain</fullName>
        </recommendedName>
    </component>
    <component>
        <recommendedName>
            <fullName evidence="9">Aspartate 1-decarboxylase alpha chain</fullName>
        </recommendedName>
    </component>
</protein>
<dbReference type="NCBIfam" id="TIGR00223">
    <property type="entry name" value="panD"/>
    <property type="match status" value="1"/>
</dbReference>
<dbReference type="InterPro" id="IPR009010">
    <property type="entry name" value="Asp_de-COase-like_dom_sf"/>
</dbReference>
<evidence type="ECO:0000313" key="11">
    <source>
        <dbReference type="Proteomes" id="UP000313645"/>
    </source>
</evidence>
<feature type="binding site" evidence="9">
    <location>
        <position position="57"/>
    </location>
    <ligand>
        <name>substrate</name>
    </ligand>
</feature>
<evidence type="ECO:0000256" key="1">
    <source>
        <dbReference type="ARBA" id="ARBA00022490"/>
    </source>
</evidence>
<comment type="similarity">
    <text evidence="9">Belongs to the PanD family.</text>
</comment>
<gene>
    <name evidence="9" type="primary">panD</name>
    <name evidence="10" type="ORF">EZI54_22150</name>
</gene>
<comment type="pathway">
    <text evidence="9">Cofactor biosynthesis; (R)-pantothenate biosynthesis; beta-alanine from L-aspartate: step 1/1.</text>
</comment>
<dbReference type="Proteomes" id="UP000313645">
    <property type="component" value="Unassembled WGS sequence"/>
</dbReference>
<comment type="function">
    <text evidence="9">Catalyzes the pyruvoyl-dependent decarboxylation of aspartate to produce beta-alanine.</text>
</comment>
<dbReference type="GO" id="GO:0004068">
    <property type="term" value="F:aspartate 1-decarboxylase activity"/>
    <property type="evidence" value="ECO:0007669"/>
    <property type="project" value="UniProtKB-EC"/>
</dbReference>
<comment type="cofactor">
    <cofactor evidence="9">
        <name>pyruvate</name>
        <dbReference type="ChEBI" id="CHEBI:15361"/>
    </cofactor>
    <text evidence="9">Binds 1 pyruvoyl group covalently per subunit.</text>
</comment>
<keyword evidence="3 9" id="KW-0210">Decarboxylase</keyword>
<dbReference type="SUPFAM" id="SSF50692">
    <property type="entry name" value="ADC-like"/>
    <property type="match status" value="1"/>
</dbReference>
<dbReference type="HAMAP" id="MF_00446">
    <property type="entry name" value="PanD"/>
    <property type="match status" value="1"/>
</dbReference>
<evidence type="ECO:0000313" key="10">
    <source>
        <dbReference type="EMBL" id="TBW47800.1"/>
    </source>
</evidence>
<evidence type="ECO:0000256" key="3">
    <source>
        <dbReference type="ARBA" id="ARBA00022793"/>
    </source>
</evidence>
<feature type="chain" id="PRO_5044900415" description="Aspartate 1-decarboxylase alpha chain" evidence="9">
    <location>
        <begin position="25"/>
        <end position="127"/>
    </location>
</feature>
<dbReference type="PIRSF" id="PIRSF006246">
    <property type="entry name" value="Asp_decarbox"/>
    <property type="match status" value="1"/>
</dbReference>
<dbReference type="RefSeq" id="WP_131484059.1">
    <property type="nucleotide sequence ID" value="NZ_SJDL01000057.1"/>
</dbReference>
<dbReference type="Pfam" id="PF02261">
    <property type="entry name" value="Asp_decarbox"/>
    <property type="match status" value="1"/>
</dbReference>
<keyword evidence="6 9" id="KW-0456">Lyase</keyword>
<sequence>MYSRMLKAKIHAVKVTQVELDYEGSCGVDLDIMESAGVVPFEQVDVYNRNNGNRFTTYLIPAPRGSGTISLNGAAAHLCNAQDTVFLCVYASYTPDELASHRPVVVKVDEQNRVQEVKHEETVEAWT</sequence>
<keyword evidence="1 9" id="KW-0963">Cytoplasm</keyword>
<name>A0ABY1ZDY3_9GAMM</name>
<evidence type="ECO:0000256" key="7">
    <source>
        <dbReference type="ARBA" id="ARBA00023270"/>
    </source>
</evidence>
<dbReference type="PANTHER" id="PTHR21012">
    <property type="entry name" value="ASPARTATE 1-DECARBOXYLASE"/>
    <property type="match status" value="1"/>
</dbReference>
<dbReference type="EC" id="4.1.1.11" evidence="9"/>
<organism evidence="10 11">
    <name type="scientific">Marinobacter halodurans</name>
    <dbReference type="NCBI Taxonomy" id="2528979"/>
    <lineage>
        <taxon>Bacteria</taxon>
        <taxon>Pseudomonadati</taxon>
        <taxon>Pseudomonadota</taxon>
        <taxon>Gammaproteobacteria</taxon>
        <taxon>Pseudomonadales</taxon>
        <taxon>Marinobacteraceae</taxon>
        <taxon>Marinobacter</taxon>
    </lineage>
</organism>
<comment type="subunit">
    <text evidence="9">Heterooctamer of four alpha and four beta subunits.</text>
</comment>
<evidence type="ECO:0000256" key="2">
    <source>
        <dbReference type="ARBA" id="ARBA00022655"/>
    </source>
</evidence>
<accession>A0ABY1ZDY3</accession>
<feature type="active site" description="Schiff-base intermediate with substrate; via pyruvic acid" evidence="9">
    <location>
        <position position="25"/>
    </location>
</feature>
<comment type="catalytic activity">
    <reaction evidence="9">
        <text>L-aspartate + H(+) = beta-alanine + CO2</text>
        <dbReference type="Rhea" id="RHEA:19497"/>
        <dbReference type="ChEBI" id="CHEBI:15378"/>
        <dbReference type="ChEBI" id="CHEBI:16526"/>
        <dbReference type="ChEBI" id="CHEBI:29991"/>
        <dbReference type="ChEBI" id="CHEBI:57966"/>
        <dbReference type="EC" id="4.1.1.11"/>
    </reaction>
</comment>
<evidence type="ECO:0000256" key="4">
    <source>
        <dbReference type="ARBA" id="ARBA00022813"/>
    </source>
</evidence>
<feature type="active site" description="Proton donor" evidence="9">
    <location>
        <position position="58"/>
    </location>
</feature>
<dbReference type="EMBL" id="SJDL01000057">
    <property type="protein sequence ID" value="TBW47800.1"/>
    <property type="molecule type" value="Genomic_DNA"/>
</dbReference>
<feature type="binding site" evidence="9">
    <location>
        <begin position="73"/>
        <end position="75"/>
    </location>
    <ligand>
        <name>substrate</name>
    </ligand>
</feature>
<comment type="caution">
    <text evidence="10">The sequence shown here is derived from an EMBL/GenBank/DDBJ whole genome shotgun (WGS) entry which is preliminary data.</text>
</comment>
<keyword evidence="11" id="KW-1185">Reference proteome</keyword>
<keyword evidence="5 9" id="KW-0865">Zymogen</keyword>